<evidence type="ECO:0000313" key="2">
    <source>
        <dbReference type="Proteomes" id="UP000184501"/>
    </source>
</evidence>
<accession>A0A1M4VQ16</accession>
<dbReference type="EMBL" id="FQVN01000001">
    <property type="protein sequence ID" value="SHE71201.1"/>
    <property type="molecule type" value="Genomic_DNA"/>
</dbReference>
<proteinExistence type="predicted"/>
<protein>
    <submittedName>
        <fullName evidence="1">Uncharacterized protein</fullName>
    </submittedName>
</protein>
<keyword evidence="2" id="KW-1185">Reference proteome</keyword>
<dbReference type="Proteomes" id="UP000184501">
    <property type="component" value="Unassembled WGS sequence"/>
</dbReference>
<dbReference type="AlphaFoldDB" id="A0A1M4VQ16"/>
<gene>
    <name evidence="1" type="ORF">SAMN05444320_101851</name>
</gene>
<sequence length="191" mass="19931">MRGSSFVVGLVGVLLVGVVGGEAARTSQLRAEASRQVRALLPAASVSPVTVRGFPLLLTALDGVVTQADTSVTTSDGRPGHLVLSEFDVSSGHARSALLVIRLAPMGSDLREPRTDAGQAHDTVEHGGRRWRLVTSVDGNVVRVGPEDPDSGLATVVAVVPPSFRGATPQILRATERETSVELRADELGGR</sequence>
<evidence type="ECO:0000313" key="1">
    <source>
        <dbReference type="EMBL" id="SHE71201.1"/>
    </source>
</evidence>
<organism evidence="1 2">
    <name type="scientific">Streptoalloteichus hindustanus</name>
    <dbReference type="NCBI Taxonomy" id="2017"/>
    <lineage>
        <taxon>Bacteria</taxon>
        <taxon>Bacillati</taxon>
        <taxon>Actinomycetota</taxon>
        <taxon>Actinomycetes</taxon>
        <taxon>Pseudonocardiales</taxon>
        <taxon>Pseudonocardiaceae</taxon>
        <taxon>Streptoalloteichus</taxon>
    </lineage>
</organism>
<reference evidence="1 2" key="1">
    <citation type="submission" date="2016-11" db="EMBL/GenBank/DDBJ databases">
        <authorList>
            <person name="Jaros S."/>
            <person name="Januszkiewicz K."/>
            <person name="Wedrychowicz H."/>
        </authorList>
    </citation>
    <scope>NUCLEOTIDE SEQUENCE [LARGE SCALE GENOMIC DNA]</scope>
    <source>
        <strain evidence="1 2">DSM 44523</strain>
    </source>
</reference>
<name>A0A1M4VQ16_STRHI</name>